<accession>A0A1G9XW52</accession>
<evidence type="ECO:0000256" key="1">
    <source>
        <dbReference type="ARBA" id="ARBA00022679"/>
    </source>
</evidence>
<dbReference type="Gene3D" id="3.40.630.30">
    <property type="match status" value="1"/>
</dbReference>
<evidence type="ECO:0000313" key="5">
    <source>
        <dbReference type="Proteomes" id="UP000199182"/>
    </source>
</evidence>
<evidence type="ECO:0000259" key="3">
    <source>
        <dbReference type="PROSITE" id="PS51186"/>
    </source>
</evidence>
<sequence length="187" mass="20823">MRNDNKAPSQSAKHLLMKAVTIMNIREVGIADIPELTRIYNEGVEDRIATYLTQPQTESTRLAWFLMLPARCKVLAAFDETGRMAGWASLNPVKHSAAPHVFDHISNISVYVARESRGKGIGLALLHALDKTARAQGFTRLELDVFDFNTAAIRLYEKAGFTVAGTYHNRAVYEGKPSNVVFMEKSL</sequence>
<reference evidence="4 5" key="1">
    <citation type="submission" date="2016-10" db="EMBL/GenBank/DDBJ databases">
        <authorList>
            <person name="de Groot N.N."/>
        </authorList>
    </citation>
    <scope>NUCLEOTIDE SEQUENCE [LARGE SCALE GENOMIC DNA]</scope>
    <source>
        <strain evidence="4 5">CGMCC 1.5012</strain>
    </source>
</reference>
<dbReference type="AlphaFoldDB" id="A0A1G9XW52"/>
<feature type="domain" description="N-acetyltransferase" evidence="3">
    <location>
        <begin position="23"/>
        <end position="187"/>
    </location>
</feature>
<dbReference type="GO" id="GO:0016747">
    <property type="term" value="F:acyltransferase activity, transferring groups other than amino-acyl groups"/>
    <property type="evidence" value="ECO:0007669"/>
    <property type="project" value="InterPro"/>
</dbReference>
<evidence type="ECO:0000256" key="2">
    <source>
        <dbReference type="ARBA" id="ARBA00023315"/>
    </source>
</evidence>
<dbReference type="PANTHER" id="PTHR43072">
    <property type="entry name" value="N-ACETYLTRANSFERASE"/>
    <property type="match status" value="1"/>
</dbReference>
<dbReference type="EMBL" id="FNID01000009">
    <property type="protein sequence ID" value="SDN01028.1"/>
    <property type="molecule type" value="Genomic_DNA"/>
</dbReference>
<dbReference type="SUPFAM" id="SSF55729">
    <property type="entry name" value="Acyl-CoA N-acyltransferases (Nat)"/>
    <property type="match status" value="1"/>
</dbReference>
<dbReference type="OrthoDB" id="9794566at2"/>
<dbReference type="Proteomes" id="UP000199182">
    <property type="component" value="Unassembled WGS sequence"/>
</dbReference>
<protein>
    <submittedName>
        <fullName evidence="4">Phosphinothricin acetyltransferase</fullName>
    </submittedName>
</protein>
<gene>
    <name evidence="4" type="ORF">SAMN05192585_10965</name>
</gene>
<dbReference type="STRING" id="258515.SAMN05192585_10965"/>
<dbReference type="Pfam" id="PF00583">
    <property type="entry name" value="Acetyltransf_1"/>
    <property type="match status" value="1"/>
</dbReference>
<evidence type="ECO:0000313" key="4">
    <source>
        <dbReference type="EMBL" id="SDN01028.1"/>
    </source>
</evidence>
<dbReference type="InterPro" id="IPR000182">
    <property type="entry name" value="GNAT_dom"/>
</dbReference>
<keyword evidence="5" id="KW-1185">Reference proteome</keyword>
<keyword evidence="1 4" id="KW-0808">Transferase</keyword>
<dbReference type="PANTHER" id="PTHR43072:SF23">
    <property type="entry name" value="UPF0039 PROTEIN C11D3.02C"/>
    <property type="match status" value="1"/>
</dbReference>
<dbReference type="CDD" id="cd04301">
    <property type="entry name" value="NAT_SF"/>
    <property type="match status" value="1"/>
</dbReference>
<keyword evidence="2" id="KW-0012">Acyltransferase</keyword>
<dbReference type="InterPro" id="IPR016181">
    <property type="entry name" value="Acyl_CoA_acyltransferase"/>
</dbReference>
<name>A0A1G9XW52_9FIRM</name>
<dbReference type="PROSITE" id="PS51186">
    <property type="entry name" value="GNAT"/>
    <property type="match status" value="1"/>
</dbReference>
<proteinExistence type="predicted"/>
<organism evidence="4 5">
    <name type="scientific">Acetanaerobacterium elongatum</name>
    <dbReference type="NCBI Taxonomy" id="258515"/>
    <lineage>
        <taxon>Bacteria</taxon>
        <taxon>Bacillati</taxon>
        <taxon>Bacillota</taxon>
        <taxon>Clostridia</taxon>
        <taxon>Eubacteriales</taxon>
        <taxon>Oscillospiraceae</taxon>
        <taxon>Acetanaerobacterium</taxon>
    </lineage>
</organism>